<gene>
    <name evidence="8" type="ORF">MOBT1_000727</name>
</gene>
<dbReference type="InterPro" id="IPR036433">
    <property type="entry name" value="EF1B_G_C_sf"/>
</dbReference>
<dbReference type="GO" id="GO:0005634">
    <property type="term" value="C:nucleus"/>
    <property type="evidence" value="ECO:0007669"/>
    <property type="project" value="TreeGrafter"/>
</dbReference>
<evidence type="ECO:0000256" key="1">
    <source>
        <dbReference type="ARBA" id="ARBA00022768"/>
    </source>
</evidence>
<reference evidence="8" key="1">
    <citation type="submission" date="2023-03" db="EMBL/GenBank/DDBJ databases">
        <title>Mating type loci evolution in Malassezia.</title>
        <authorList>
            <person name="Coelho M.A."/>
        </authorList>
    </citation>
    <scope>NUCLEOTIDE SEQUENCE</scope>
    <source>
        <strain evidence="8">CBS 7876</strain>
    </source>
</reference>
<dbReference type="PROSITE" id="PS50404">
    <property type="entry name" value="GST_NTER"/>
    <property type="match status" value="1"/>
</dbReference>
<dbReference type="InterPro" id="IPR040079">
    <property type="entry name" value="Glutathione_S-Trfase"/>
</dbReference>
<keyword evidence="9" id="KW-1185">Reference proteome</keyword>
<evidence type="ECO:0000313" key="9">
    <source>
        <dbReference type="Proteomes" id="UP001214603"/>
    </source>
</evidence>
<dbReference type="GO" id="GO:0003746">
    <property type="term" value="F:translation elongation factor activity"/>
    <property type="evidence" value="ECO:0007669"/>
    <property type="project" value="UniProtKB-UniRule"/>
</dbReference>
<dbReference type="Gene3D" id="3.30.70.1010">
    <property type="entry name" value="Translation elongation factor EF1B, gamma chain, conserved domain"/>
    <property type="match status" value="1"/>
</dbReference>
<feature type="domain" description="GST C-terminal" evidence="7">
    <location>
        <begin position="88"/>
        <end position="220"/>
    </location>
</feature>
<dbReference type="SUPFAM" id="SSF47616">
    <property type="entry name" value="GST C-terminal domain-like"/>
    <property type="match status" value="1"/>
</dbReference>
<dbReference type="PANTHER" id="PTHR43986">
    <property type="entry name" value="ELONGATION FACTOR 1-GAMMA"/>
    <property type="match status" value="1"/>
</dbReference>
<dbReference type="Gene3D" id="3.40.30.10">
    <property type="entry name" value="Glutaredoxin"/>
    <property type="match status" value="1"/>
</dbReference>
<proteinExistence type="predicted"/>
<evidence type="ECO:0000259" key="5">
    <source>
        <dbReference type="PROSITE" id="PS50040"/>
    </source>
</evidence>
<dbReference type="Pfam" id="PF00043">
    <property type="entry name" value="GST_C"/>
    <property type="match status" value="1"/>
</dbReference>
<keyword evidence="1 3" id="KW-0251">Elongation factor</keyword>
<dbReference type="CDD" id="cd03044">
    <property type="entry name" value="GST_N_EF1Bgamma"/>
    <property type="match status" value="1"/>
</dbReference>
<dbReference type="InterPro" id="IPR036249">
    <property type="entry name" value="Thioredoxin-like_sf"/>
</dbReference>
<evidence type="ECO:0000256" key="3">
    <source>
        <dbReference type="PROSITE-ProRule" id="PRU00519"/>
    </source>
</evidence>
<dbReference type="InterPro" id="IPR004046">
    <property type="entry name" value="GST_C"/>
</dbReference>
<feature type="domain" description="GST N-terminal" evidence="6">
    <location>
        <begin position="2"/>
        <end position="83"/>
    </location>
</feature>
<protein>
    <recommendedName>
        <fullName evidence="10">Elongation factor 1-gamma</fullName>
    </recommendedName>
</protein>
<dbReference type="Proteomes" id="UP001214603">
    <property type="component" value="Chromosome 1"/>
</dbReference>
<organism evidence="8 9">
    <name type="scientific">Malassezia obtusa</name>
    <dbReference type="NCBI Taxonomy" id="76774"/>
    <lineage>
        <taxon>Eukaryota</taxon>
        <taxon>Fungi</taxon>
        <taxon>Dikarya</taxon>
        <taxon>Basidiomycota</taxon>
        <taxon>Ustilaginomycotina</taxon>
        <taxon>Malasseziomycetes</taxon>
        <taxon>Malasseziales</taxon>
        <taxon>Malasseziaceae</taxon>
        <taxon>Malassezia</taxon>
    </lineage>
</organism>
<dbReference type="SUPFAM" id="SSF89942">
    <property type="entry name" value="eEF1-gamma domain"/>
    <property type="match status" value="1"/>
</dbReference>
<dbReference type="FunFam" id="3.40.30.10:FF:000142">
    <property type="entry name" value="Elongation factor 1 gamma"/>
    <property type="match status" value="1"/>
</dbReference>
<dbReference type="Pfam" id="PF00647">
    <property type="entry name" value="EF1G"/>
    <property type="match status" value="1"/>
</dbReference>
<evidence type="ECO:0000259" key="6">
    <source>
        <dbReference type="PROSITE" id="PS50404"/>
    </source>
</evidence>
<dbReference type="FunFam" id="3.30.70.1010:FF:000001">
    <property type="entry name" value="Elongation factor 1-gamma 1"/>
    <property type="match status" value="1"/>
</dbReference>
<dbReference type="SFLD" id="SFLDS00019">
    <property type="entry name" value="Glutathione_Transferase_(cytos"/>
    <property type="match status" value="1"/>
</dbReference>
<dbReference type="InterPro" id="IPR010987">
    <property type="entry name" value="Glutathione-S-Trfase_C-like"/>
</dbReference>
<dbReference type="InterPro" id="IPR050802">
    <property type="entry name" value="EF-GSTs"/>
</dbReference>
<dbReference type="Pfam" id="PF02798">
    <property type="entry name" value="GST_N"/>
    <property type="match status" value="1"/>
</dbReference>
<dbReference type="SUPFAM" id="SSF52833">
    <property type="entry name" value="Thioredoxin-like"/>
    <property type="match status" value="1"/>
</dbReference>
<feature type="compositionally biased region" description="Basic and acidic residues" evidence="4">
    <location>
        <begin position="215"/>
        <end position="232"/>
    </location>
</feature>
<evidence type="ECO:0000256" key="4">
    <source>
        <dbReference type="SAM" id="MobiDB-lite"/>
    </source>
</evidence>
<sequence>MSIGKLYGQNANPKVLRSVAAAKVNGLDVEVVETSALEDAKKPEFLAKFPIGKIPTFEGSDGFLLAESRAIIEYVAGLSDNTKLLGTDNKSHALVTQWINTVDDLLTEAIFGIYILYSNIGPYNKAADTNYWNTINRGLKVLEDHLNAHTFLVGHRLTAADLTAAATLHFGFTKFLGAGTRDKYPNVQRYYKTVINQRALGGVIPVDAEFMSEDAKYTPPKKEKPAKPEAPKAEAGAAAGGAAAGGAAAGGAAAAAGGEKPKNPLDALPPSPFVMNEWKVIYSNKDTRSEALPWFYEHFDPQGWSVWRFDFKYNDELTQVFMSCNQIGGFFTRLEATRKYVMGTGGVFGKANDSVIAGVIVLRGHEWEPVLSVAPDIDSYSVSPLDLNKPEDKKFFEDMLAWEAVVDGKEWADGKMLK</sequence>
<name>A0AAF0DY00_9BASI</name>
<dbReference type="PROSITE" id="PS50405">
    <property type="entry name" value="GST_CTER"/>
    <property type="match status" value="1"/>
</dbReference>
<dbReference type="SFLD" id="SFLDG00358">
    <property type="entry name" value="Main_(cytGST)"/>
    <property type="match status" value="1"/>
</dbReference>
<dbReference type="PANTHER" id="PTHR43986:SF1">
    <property type="entry name" value="ELONGATION FACTOR 1-GAMMA"/>
    <property type="match status" value="1"/>
</dbReference>
<dbReference type="GO" id="GO:0005737">
    <property type="term" value="C:cytoplasm"/>
    <property type="evidence" value="ECO:0007669"/>
    <property type="project" value="TreeGrafter"/>
</dbReference>
<evidence type="ECO:0000313" key="8">
    <source>
        <dbReference type="EMBL" id="WFD02049.1"/>
    </source>
</evidence>
<dbReference type="FunFam" id="1.20.1050.10:FF:000006">
    <property type="entry name" value="Elongation factor 1 gamma"/>
    <property type="match status" value="1"/>
</dbReference>
<dbReference type="EMBL" id="CP119934">
    <property type="protein sequence ID" value="WFD02049.1"/>
    <property type="molecule type" value="Genomic_DNA"/>
</dbReference>
<dbReference type="Gene3D" id="1.20.1050.10">
    <property type="match status" value="1"/>
</dbReference>
<feature type="region of interest" description="Disordered" evidence="4">
    <location>
        <begin position="215"/>
        <end position="238"/>
    </location>
</feature>
<dbReference type="AlphaFoldDB" id="A0AAF0DY00"/>
<dbReference type="SMART" id="SM01183">
    <property type="entry name" value="EF1G"/>
    <property type="match status" value="1"/>
</dbReference>
<dbReference type="InterPro" id="IPR001662">
    <property type="entry name" value="EF1B_G_C"/>
</dbReference>
<dbReference type="InterPro" id="IPR004045">
    <property type="entry name" value="Glutathione_S-Trfase_N"/>
</dbReference>
<accession>A0AAF0DY00</accession>
<keyword evidence="2 3" id="KW-0648">Protein biosynthesis</keyword>
<feature type="domain" description="EF-1-gamma C-terminal" evidence="5">
    <location>
        <begin position="261"/>
        <end position="418"/>
    </location>
</feature>
<dbReference type="InterPro" id="IPR036282">
    <property type="entry name" value="Glutathione-S-Trfase_C_sf"/>
</dbReference>
<evidence type="ECO:0008006" key="10">
    <source>
        <dbReference type="Google" id="ProtNLM"/>
    </source>
</evidence>
<evidence type="ECO:0000259" key="7">
    <source>
        <dbReference type="PROSITE" id="PS50405"/>
    </source>
</evidence>
<dbReference type="PROSITE" id="PS50040">
    <property type="entry name" value="EF1G_C"/>
    <property type="match status" value="1"/>
</dbReference>
<evidence type="ECO:0000256" key="2">
    <source>
        <dbReference type="ARBA" id="ARBA00022917"/>
    </source>
</evidence>